<accession>A0A371F4Y6</accession>
<proteinExistence type="predicted"/>
<gene>
    <name evidence="1" type="ORF">CR513_47047</name>
</gene>
<evidence type="ECO:0000313" key="2">
    <source>
        <dbReference type="Proteomes" id="UP000257109"/>
    </source>
</evidence>
<dbReference type="EMBL" id="QJKJ01010560">
    <property type="protein sequence ID" value="RDX73368.1"/>
    <property type="molecule type" value="Genomic_DNA"/>
</dbReference>
<dbReference type="Proteomes" id="UP000257109">
    <property type="component" value="Unassembled WGS sequence"/>
</dbReference>
<organism evidence="1 2">
    <name type="scientific">Mucuna pruriens</name>
    <name type="common">Velvet bean</name>
    <name type="synonym">Dolichos pruriens</name>
    <dbReference type="NCBI Taxonomy" id="157652"/>
    <lineage>
        <taxon>Eukaryota</taxon>
        <taxon>Viridiplantae</taxon>
        <taxon>Streptophyta</taxon>
        <taxon>Embryophyta</taxon>
        <taxon>Tracheophyta</taxon>
        <taxon>Spermatophyta</taxon>
        <taxon>Magnoliopsida</taxon>
        <taxon>eudicotyledons</taxon>
        <taxon>Gunneridae</taxon>
        <taxon>Pentapetalae</taxon>
        <taxon>rosids</taxon>
        <taxon>fabids</taxon>
        <taxon>Fabales</taxon>
        <taxon>Fabaceae</taxon>
        <taxon>Papilionoideae</taxon>
        <taxon>50 kb inversion clade</taxon>
        <taxon>NPAAA clade</taxon>
        <taxon>indigoferoid/millettioid clade</taxon>
        <taxon>Phaseoleae</taxon>
        <taxon>Mucuna</taxon>
    </lineage>
</organism>
<name>A0A371F4Y6_MUCPR</name>
<protein>
    <submittedName>
        <fullName evidence="1">Uncharacterized protein</fullName>
    </submittedName>
</protein>
<keyword evidence="2" id="KW-1185">Reference proteome</keyword>
<dbReference type="AlphaFoldDB" id="A0A371F4Y6"/>
<reference evidence="1" key="1">
    <citation type="submission" date="2018-05" db="EMBL/GenBank/DDBJ databases">
        <title>Draft genome of Mucuna pruriens seed.</title>
        <authorList>
            <person name="Nnadi N.E."/>
            <person name="Vos R."/>
            <person name="Hasami M.H."/>
            <person name="Devisetty U.K."/>
            <person name="Aguiy J.C."/>
        </authorList>
    </citation>
    <scope>NUCLEOTIDE SEQUENCE [LARGE SCALE GENOMIC DNA]</scope>
    <source>
        <strain evidence="1">JCA_2017</strain>
    </source>
</reference>
<evidence type="ECO:0000313" key="1">
    <source>
        <dbReference type="EMBL" id="RDX73368.1"/>
    </source>
</evidence>
<sequence length="63" mass="7261">MKFQFLLKTLILFDSKDDIDDLAHLILDSELIDLIDQVCKAERNSDIEGREQAKAEVISNNRI</sequence>
<comment type="caution">
    <text evidence="1">The sequence shown here is derived from an EMBL/GenBank/DDBJ whole genome shotgun (WGS) entry which is preliminary data.</text>
</comment>
<feature type="non-terminal residue" evidence="1">
    <location>
        <position position="1"/>
    </location>
</feature>